<evidence type="ECO:0000256" key="5">
    <source>
        <dbReference type="ARBA" id="ARBA00022485"/>
    </source>
</evidence>
<protein>
    <recommendedName>
        <fullName evidence="4">aconitate hydratase</fullName>
        <ecNumber evidence="4">4.2.1.3</ecNumber>
    </recommendedName>
</protein>
<dbReference type="AlphaFoldDB" id="A0A5E6VZK1"/>
<comment type="catalytic activity">
    <reaction evidence="10">
        <text>citrate = D-threo-isocitrate</text>
        <dbReference type="Rhea" id="RHEA:10336"/>
        <dbReference type="ChEBI" id="CHEBI:15562"/>
        <dbReference type="ChEBI" id="CHEBI:16947"/>
        <dbReference type="EC" id="4.2.1.3"/>
    </reaction>
</comment>
<organism evidence="14">
    <name type="scientific">Pseudomonas fluorescens</name>
    <dbReference type="NCBI Taxonomy" id="294"/>
    <lineage>
        <taxon>Bacteria</taxon>
        <taxon>Pseudomonadati</taxon>
        <taxon>Pseudomonadota</taxon>
        <taxon>Gammaproteobacteria</taxon>
        <taxon>Pseudomonadales</taxon>
        <taxon>Pseudomonadaceae</taxon>
        <taxon>Pseudomonas</taxon>
    </lineage>
</organism>
<dbReference type="Gene3D" id="3.30.499.10">
    <property type="entry name" value="Aconitase, domain 3"/>
    <property type="match status" value="2"/>
</dbReference>
<keyword evidence="8" id="KW-0411">Iron-sulfur</keyword>
<evidence type="ECO:0000313" key="13">
    <source>
        <dbReference type="EMBL" id="CAK9888492.1"/>
    </source>
</evidence>
<dbReference type="Pfam" id="PF00330">
    <property type="entry name" value="Aconitase"/>
    <property type="match status" value="1"/>
</dbReference>
<feature type="domain" description="Aconitase A/isopropylmalate dehydratase small subunit swivel" evidence="12">
    <location>
        <begin position="656"/>
        <end position="787"/>
    </location>
</feature>
<name>A0A5E6VZK1_PSEFL</name>
<evidence type="ECO:0000259" key="12">
    <source>
        <dbReference type="Pfam" id="PF00694"/>
    </source>
</evidence>
<dbReference type="GO" id="GO:0003994">
    <property type="term" value="F:aconitate hydratase activity"/>
    <property type="evidence" value="ECO:0007669"/>
    <property type="project" value="UniProtKB-EC"/>
</dbReference>
<dbReference type="InterPro" id="IPR015928">
    <property type="entry name" value="Aconitase/3IPM_dehydase_swvl"/>
</dbReference>
<dbReference type="EMBL" id="OZ024668">
    <property type="protein sequence ID" value="CAK9888492.1"/>
    <property type="molecule type" value="Genomic_DNA"/>
</dbReference>
<evidence type="ECO:0000256" key="6">
    <source>
        <dbReference type="ARBA" id="ARBA00022723"/>
    </source>
</evidence>
<dbReference type="Proteomes" id="UP000326595">
    <property type="component" value="Chromosome"/>
</dbReference>
<gene>
    <name evidence="14" type="primary">acnM</name>
    <name evidence="13" type="ORF">PS652_01318</name>
    <name evidence="14" type="ORF">PS652_04364</name>
</gene>
<dbReference type="PANTHER" id="PTHR11670">
    <property type="entry name" value="ACONITASE/IRON-RESPONSIVE ELEMENT FAMILY MEMBER"/>
    <property type="match status" value="1"/>
</dbReference>
<dbReference type="FunFam" id="3.30.499.10:FF:000015">
    <property type="entry name" value="Aconitate hydratase 1"/>
    <property type="match status" value="1"/>
</dbReference>
<dbReference type="Pfam" id="PF00694">
    <property type="entry name" value="Aconitase_C"/>
    <property type="match status" value="1"/>
</dbReference>
<dbReference type="SUPFAM" id="SSF52016">
    <property type="entry name" value="LeuD/IlvD-like"/>
    <property type="match status" value="1"/>
</dbReference>
<dbReference type="SUPFAM" id="SSF53732">
    <property type="entry name" value="Aconitase iron-sulfur domain"/>
    <property type="match status" value="1"/>
</dbReference>
<dbReference type="NCBIfam" id="NF006757">
    <property type="entry name" value="PRK09277.1"/>
    <property type="match status" value="1"/>
</dbReference>
<evidence type="ECO:0000313" key="15">
    <source>
        <dbReference type="Proteomes" id="UP000326595"/>
    </source>
</evidence>
<evidence type="ECO:0000313" key="14">
    <source>
        <dbReference type="EMBL" id="VVN21852.1"/>
    </source>
</evidence>
<comment type="pathway">
    <text evidence="2">Organic acid metabolism; propanoate degradation.</text>
</comment>
<dbReference type="InterPro" id="IPR036008">
    <property type="entry name" value="Aconitase_4Fe-4S_dom"/>
</dbReference>
<dbReference type="GO" id="GO:0051539">
    <property type="term" value="F:4 iron, 4 sulfur cluster binding"/>
    <property type="evidence" value="ECO:0007669"/>
    <property type="project" value="UniProtKB-KW"/>
</dbReference>
<accession>A0A5E6VZK1</accession>
<dbReference type="EMBL" id="CABVHG010000031">
    <property type="protein sequence ID" value="VVN21852.1"/>
    <property type="molecule type" value="Genomic_DNA"/>
</dbReference>
<reference evidence="14" key="1">
    <citation type="submission" date="2019-09" db="EMBL/GenBank/DDBJ databases">
        <authorList>
            <person name="Chandra G."/>
            <person name="Truman W A."/>
        </authorList>
    </citation>
    <scope>NUCLEOTIDE SEQUENCE [LARGE SCALE GENOMIC DNA]</scope>
    <source>
        <strain evidence="14">PS652</strain>
    </source>
</reference>
<evidence type="ECO:0000256" key="4">
    <source>
        <dbReference type="ARBA" id="ARBA00012926"/>
    </source>
</evidence>
<feature type="domain" description="Aconitase/3-isopropylmalate dehydratase large subunit alpha/beta/alpha" evidence="11">
    <location>
        <begin position="66"/>
        <end position="533"/>
    </location>
</feature>
<comment type="similarity">
    <text evidence="3">Belongs to the aconitase/IPM isomerase family.</text>
</comment>
<evidence type="ECO:0000256" key="9">
    <source>
        <dbReference type="ARBA" id="ARBA00023239"/>
    </source>
</evidence>
<dbReference type="InterPro" id="IPR001030">
    <property type="entry name" value="Acoase/IPM_deHydtase_lsu_aba"/>
</dbReference>
<dbReference type="GO" id="GO:0046872">
    <property type="term" value="F:metal ion binding"/>
    <property type="evidence" value="ECO:0007669"/>
    <property type="project" value="UniProtKB-KW"/>
</dbReference>
<evidence type="ECO:0000256" key="7">
    <source>
        <dbReference type="ARBA" id="ARBA00023004"/>
    </source>
</evidence>
<dbReference type="GO" id="GO:0019679">
    <property type="term" value="P:propionate metabolic process, methylcitrate cycle"/>
    <property type="evidence" value="ECO:0007669"/>
    <property type="project" value="InterPro"/>
</dbReference>
<keyword evidence="5" id="KW-0004">4Fe-4S</keyword>
<sequence>MNSEFRKNLPGTGLDYFDARAAVDAIKPGAYDRLPYTSRVLAENLVRRCDPASLNASLGQLIERKRDLDFPWFPARVVCHDILGQTALVDLAGLRDAIAEGGGDPAQVNPVVPVQLIVDHSLAVECGGFDPQAFEKNRAIEDRRNEDRFHFINWTKKAFKNVDVIQPGNGIMHQINLEKMSPVIHAERGVAYPDTCVGTDSHTPHVDALGVIAIGVGGLEAENVMLGRASWMRLPEIVGVELSGKPQPGITATDVVLALTEFLRKEKVVGAYLEFYGEGARALTLGDRATISNMAPEYGATAAMFSIDQQTIDYLKLTGREDEQVKLVETYAKVAGLWSDSLANAEYERVLRFDLSSVVRNMAGPSNPHARVATSDLASKGIAGQWDEVPGQMPDGAVIIAAITSCTNTSNPRNVIAAGLLARNANKLGLARKPWVKSSLAPGSKTVALYLKEAGLDDELEQLGFGIVAFACTTCNGMSGALDPVIQQEIIDRDLYATAVLSGNRNFDGRIHPYAKQAFLASPPLVVAYAIAGTIRFDIEKDVLGVVDGKEIRLKDIWPSDEEIDAVVKAAVKPEQFRQVYIPMFAVQEDTGPKVTPLYDWREMSTYIRRPPYWEGALAGERTLTGMRPLAVLPDNITTDHLSPSNAIMLDSAAGEYLAKMGLPEEDFNSYATHRGDHLTAQRATFANPKLFNEMVQENGKVKQGSLARIEPEGKVTRMWEAIETYMERKQPLIIVAGADYGQGSSRDWAAKGVRLAGVEAIVAEGFERIHRTNLVGMGVLPLEFKPGVNRKTLGIDGTETFDVLGERTPRATLTLVITRANGECVEVPVTCRLDTAEEVSIYEAGGVLQRFAQDFLESAVAV</sequence>
<proteinExistence type="inferred from homology"/>
<evidence type="ECO:0000256" key="10">
    <source>
        <dbReference type="ARBA" id="ARBA00023501"/>
    </source>
</evidence>
<evidence type="ECO:0000256" key="1">
    <source>
        <dbReference type="ARBA" id="ARBA00001966"/>
    </source>
</evidence>
<dbReference type="RefSeq" id="WP_038994476.1">
    <property type="nucleotide sequence ID" value="NZ_OZ024668.1"/>
</dbReference>
<dbReference type="InterPro" id="IPR006249">
    <property type="entry name" value="Aconitase/IRP2"/>
</dbReference>
<dbReference type="NCBIfam" id="NF009520">
    <property type="entry name" value="PRK12881.1"/>
    <property type="match status" value="1"/>
</dbReference>
<evidence type="ECO:0000259" key="11">
    <source>
        <dbReference type="Pfam" id="PF00330"/>
    </source>
</evidence>
<dbReference type="EC" id="4.2.1.3" evidence="4"/>
<dbReference type="NCBIfam" id="TIGR02333">
    <property type="entry name" value="2met_isocit_dHY"/>
    <property type="match status" value="1"/>
</dbReference>
<keyword evidence="9 14" id="KW-0456">Lyase</keyword>
<dbReference type="InterPro" id="IPR012708">
    <property type="entry name" value="2Me_IsoCit_deHydtase_FeS-dep"/>
</dbReference>
<dbReference type="InterPro" id="IPR015931">
    <property type="entry name" value="Acnase/IPM_dHydase_lsu_aba_1/3"/>
</dbReference>
<comment type="cofactor">
    <cofactor evidence="1">
        <name>[4Fe-4S] cluster</name>
        <dbReference type="ChEBI" id="CHEBI:49883"/>
    </cofactor>
</comment>
<dbReference type="Gene3D" id="6.10.190.10">
    <property type="match status" value="1"/>
</dbReference>
<keyword evidence="6" id="KW-0479">Metal-binding</keyword>
<reference evidence="13 15" key="2">
    <citation type="submission" date="2024-03" db="EMBL/GenBank/DDBJ databases">
        <authorList>
            <person name="Alaster D. Moffat"/>
            <person name="Govind Chandra"/>
            <person name="Andrew W. Truman"/>
        </authorList>
    </citation>
    <scope>NUCLEOTIDE SEQUENCE [LARGE SCALE GENOMIC DNA]</scope>
    <source>
        <strain evidence="13">PS652</strain>
    </source>
</reference>
<evidence type="ECO:0000256" key="3">
    <source>
        <dbReference type="ARBA" id="ARBA00007185"/>
    </source>
</evidence>
<dbReference type="FunFam" id="3.20.19.10:FF:000006">
    <property type="entry name" value="Aconitate hydratase 1"/>
    <property type="match status" value="1"/>
</dbReference>
<dbReference type="InterPro" id="IPR000573">
    <property type="entry name" value="AconitaseA/IPMdHydase_ssu_swvl"/>
</dbReference>
<evidence type="ECO:0000256" key="8">
    <source>
        <dbReference type="ARBA" id="ARBA00023014"/>
    </source>
</evidence>
<evidence type="ECO:0000256" key="2">
    <source>
        <dbReference type="ARBA" id="ARBA00005026"/>
    </source>
</evidence>
<dbReference type="PRINTS" id="PR00415">
    <property type="entry name" value="ACONITASE"/>
</dbReference>
<dbReference type="Gene3D" id="3.20.19.10">
    <property type="entry name" value="Aconitase, domain 4"/>
    <property type="match status" value="1"/>
</dbReference>
<keyword evidence="7" id="KW-0408">Iron</keyword>
<dbReference type="FunFam" id="3.30.499.10:FF:000014">
    <property type="entry name" value="Aconitate hydratase 1"/>
    <property type="match status" value="1"/>
</dbReference>